<keyword evidence="3" id="KW-1185">Reference proteome</keyword>
<dbReference type="PATRIC" id="fig|1229783.3.peg.1587"/>
<evidence type="ECO:0000259" key="1">
    <source>
        <dbReference type="PROSITE" id="PS50846"/>
    </source>
</evidence>
<dbReference type="OrthoDB" id="9813965at2"/>
<dbReference type="InterPro" id="IPR036163">
    <property type="entry name" value="HMA_dom_sf"/>
</dbReference>
<dbReference type="GO" id="GO:0005507">
    <property type="term" value="F:copper ion binding"/>
    <property type="evidence" value="ECO:0007669"/>
    <property type="project" value="InterPro"/>
</dbReference>
<proteinExistence type="predicted"/>
<gene>
    <name evidence="2" type="ORF">C273_07872</name>
</gene>
<sequence length="67" mass="7078">MNEEVLRVDGMSCAHCKQAVEQSVGALQGVKKVTATPEKDEVVVSFEDPASINGIKGAIEDAGYEVV</sequence>
<evidence type="ECO:0000313" key="2">
    <source>
        <dbReference type="EMBL" id="EKU47141.1"/>
    </source>
</evidence>
<feature type="domain" description="HMA" evidence="1">
    <location>
        <begin position="2"/>
        <end position="67"/>
    </location>
</feature>
<reference evidence="2 3" key="1">
    <citation type="journal article" date="2013" name="Genome Announc.">
        <title>Genome Sequence of Staphylococcus massiliensis Strain S46, Isolated from the Surface of Healthy Human Skin.</title>
        <authorList>
            <person name="Srivastav R."/>
            <person name="Singh A."/>
            <person name="Jangir P.K."/>
            <person name="Kumari C."/>
            <person name="Muduli S."/>
            <person name="Sharma R."/>
        </authorList>
    </citation>
    <scope>NUCLEOTIDE SEQUENCE [LARGE SCALE GENOMIC DNA]</scope>
    <source>
        <strain evidence="2 3">S46</strain>
    </source>
</reference>
<protein>
    <submittedName>
        <fullName evidence="2">Putative copper-ion-binding protein</fullName>
    </submittedName>
</protein>
<name>K9AM44_9STAP</name>
<dbReference type="Proteomes" id="UP000009885">
    <property type="component" value="Unassembled WGS sequence"/>
</dbReference>
<dbReference type="Pfam" id="PF00403">
    <property type="entry name" value="HMA"/>
    <property type="match status" value="1"/>
</dbReference>
<dbReference type="AlphaFoldDB" id="K9AM44"/>
<evidence type="ECO:0000313" key="3">
    <source>
        <dbReference type="Proteomes" id="UP000009885"/>
    </source>
</evidence>
<dbReference type="CDD" id="cd00371">
    <property type="entry name" value="HMA"/>
    <property type="match status" value="1"/>
</dbReference>
<organism evidence="2 3">
    <name type="scientific">Staphylococcus massiliensis S46</name>
    <dbReference type="NCBI Taxonomy" id="1229783"/>
    <lineage>
        <taxon>Bacteria</taxon>
        <taxon>Bacillati</taxon>
        <taxon>Bacillota</taxon>
        <taxon>Bacilli</taxon>
        <taxon>Bacillales</taxon>
        <taxon>Staphylococcaceae</taxon>
        <taxon>Staphylococcus</taxon>
    </lineage>
</organism>
<dbReference type="GO" id="GO:0006825">
    <property type="term" value="P:copper ion transport"/>
    <property type="evidence" value="ECO:0007669"/>
    <property type="project" value="InterPro"/>
</dbReference>
<comment type="caution">
    <text evidence="2">The sequence shown here is derived from an EMBL/GenBank/DDBJ whole genome shotgun (WGS) entry which is preliminary data.</text>
</comment>
<dbReference type="eggNOG" id="COG2608">
    <property type="taxonomic scope" value="Bacteria"/>
</dbReference>
<dbReference type="InterPro" id="IPR006122">
    <property type="entry name" value="HMA_Cu_ion-bd"/>
</dbReference>
<dbReference type="InterPro" id="IPR000428">
    <property type="entry name" value="Cu-bd"/>
</dbReference>
<accession>K9AM44</accession>
<dbReference type="InterPro" id="IPR006121">
    <property type="entry name" value="HMA_dom"/>
</dbReference>
<dbReference type="PROSITE" id="PS50846">
    <property type="entry name" value="HMA_2"/>
    <property type="match status" value="1"/>
</dbReference>
<dbReference type="Gene3D" id="3.30.70.100">
    <property type="match status" value="1"/>
</dbReference>
<dbReference type="PRINTS" id="PR00944">
    <property type="entry name" value="CUEXPORT"/>
</dbReference>
<dbReference type="NCBIfam" id="TIGR00003">
    <property type="entry name" value="copper ion binding protein"/>
    <property type="match status" value="1"/>
</dbReference>
<dbReference type="STRING" id="1229783.C273_07872"/>
<dbReference type="EMBL" id="AMSQ01000012">
    <property type="protein sequence ID" value="EKU47141.1"/>
    <property type="molecule type" value="Genomic_DNA"/>
</dbReference>
<dbReference type="SUPFAM" id="SSF55008">
    <property type="entry name" value="HMA, heavy metal-associated domain"/>
    <property type="match status" value="1"/>
</dbReference>
<dbReference type="RefSeq" id="WP_009383905.1">
    <property type="nucleotide sequence ID" value="NZ_AMSQ01000012.1"/>
</dbReference>